<feature type="region of interest" description="Disordered" evidence="2">
    <location>
        <begin position="1447"/>
        <end position="1538"/>
    </location>
</feature>
<feature type="compositionally biased region" description="Low complexity" evidence="2">
    <location>
        <begin position="45"/>
        <end position="62"/>
    </location>
</feature>
<organism evidence="5 6">
    <name type="scientific">Diplodia intermedia</name>
    <dbReference type="NCBI Taxonomy" id="856260"/>
    <lineage>
        <taxon>Eukaryota</taxon>
        <taxon>Fungi</taxon>
        <taxon>Dikarya</taxon>
        <taxon>Ascomycota</taxon>
        <taxon>Pezizomycotina</taxon>
        <taxon>Dothideomycetes</taxon>
        <taxon>Dothideomycetes incertae sedis</taxon>
        <taxon>Botryosphaeriales</taxon>
        <taxon>Botryosphaeriaceae</taxon>
        <taxon>Diplodia</taxon>
    </lineage>
</organism>
<sequence length="1538" mass="170398">MSSTNFTLKFNANGNEALKLHQAKKALKSPLAEEDPANVKATPHPSAALDEASPSPSSLPDSSFSSLAVEGVLFADVVKKASHSDALEDQHTVKINDIPESPGSYAMPLADSDDEFVNQYMLNESNFSPPQSLTGTVDASDDTSPPQSLADTVDASESPSPANMVDPDTSSTINAELPPSPKLVNDAAEIHGLELAVQEIFREQPEGSTKEDFRQLLNLQPQKTPGTRLLCSLWALAGSIASIQNGQEQDHNVIKYHEYLIYMQLRTLLSSERYKEKVSITPGVDVKASHTDFLDDVEVKIVLAMYEEDIGKEFRLGIVVMPEPDNCTIPRPFISKTEPEDAPLVWIMNRWNCHWEAMTPVIRGEDISHTGCAIDLEDEEYADDPRHTGEPPAKIAGTRENTPKVRLESLCKPSDRYSSEWDKIRPSNPFHACQVLPEGSPAFPNIDARNLTQFRAVSITVSAGNLSLAPHIVVKLTVYRSIRESNPQIVWVGKLTIPLGRLIWPKERPEDEVSGHASTRPMSRFTTELAEGTPESPPTHVTASMEFSSAVPSKLDIPEQIVKAQTMTGEELAMFKFFKDLSRGRDSRVLRLKVFFSPHEHDELKAGDEPRFLSLLHQLGRMVPYDKVPWAPYLRKSGYPEIASNSMKLVNVRIEDGSPHMPVDASPELMDAVEAEVTFGYDVDNEAAEEELLLDQYEKSEHTARFVNIGSHVVAIVSFSNLENFYDERHSIEAGSEVEVKFVRSDMTSPQQASFFVSQNPLGLPSANTVLISKFREPKFFGDLAVDLTEIASAVKTPISIRVKRLNISYKRRIDAIHTVWSPKTGRQDLWRLLMNHDPSDLPPIDPFTLAGVDPAKAITHVKNLSHQTLNREQIEVIDSCRSMPAGVQVVQACGGMGKTRMECLIAHIYTMTGITPIVMAPTNSAVDAVCDTYRTIFPDEAQPVRVAASNKDADDIALGRFRPKDETESYASPSQDMVEVEIISSLKTEHSTRRRHDGLSDLLSEVVALAKSGTREVWGWYTDGIDEITQEPINVGDKVDMVAEFNTYLEKAMDPDEPAFSEWDDDDKKRYGQALKRLKADVVSRAPIIACTTVTAALAVVRQNAGVSGTGKVALLLDEAGRDREADTLIPIAKFGDQVVSLHLFGDIKQGGPVCVSSNSTNEFIERGRTSLMERLIEQGLKYQPLLTQYRMHRLLFDFPNRFIYEKKLRTSSTANLPLDKDLGDMLCAILGNKGGDFKQWDKARLQYIQVTDGVLRRSSRSHSRANLQNVEWTMVALEKLQQVLKEETRQRLTILTPYKRQREEYDDRILRLRREKNLTSSEVPQTATIDSYQGHETDIILLDLVNTRAGKAADIGFIKDDRRANVAITRAKKVLWIIGGPFQGRLAELKPKTMDDEEEENPFEPRTKRKLCAILDYILTLRQKNLQTLFDNNILTHPIPQDLVHPKDPVNTGIHGDNGSGGAESGDWDSSKVDAGGAKSGDWDSSKADAGGADKADAGGAESGDWDSSKADAGGAESGDWDSSKVDAGGAEFGDW</sequence>
<dbReference type="Pfam" id="PF13087">
    <property type="entry name" value="AAA_12"/>
    <property type="match status" value="1"/>
</dbReference>
<dbReference type="EMBL" id="JAKEKT020000027">
    <property type="protein sequence ID" value="KAL1643460.1"/>
    <property type="molecule type" value="Genomic_DNA"/>
</dbReference>
<dbReference type="Proteomes" id="UP001521184">
    <property type="component" value="Unassembled WGS sequence"/>
</dbReference>
<evidence type="ECO:0000256" key="2">
    <source>
        <dbReference type="SAM" id="MobiDB-lite"/>
    </source>
</evidence>
<dbReference type="InterPro" id="IPR047187">
    <property type="entry name" value="SF1_C_Upf1"/>
</dbReference>
<feature type="region of interest" description="Disordered" evidence="2">
    <location>
        <begin position="125"/>
        <end position="169"/>
    </location>
</feature>
<evidence type="ECO:0000259" key="3">
    <source>
        <dbReference type="Pfam" id="PF13086"/>
    </source>
</evidence>
<keyword evidence="1" id="KW-0378">Hydrolase</keyword>
<accession>A0ABR3TSC3</accession>
<evidence type="ECO:0008006" key="7">
    <source>
        <dbReference type="Google" id="ProtNLM"/>
    </source>
</evidence>
<dbReference type="Pfam" id="PF13086">
    <property type="entry name" value="AAA_11"/>
    <property type="match status" value="1"/>
</dbReference>
<dbReference type="InterPro" id="IPR045055">
    <property type="entry name" value="DNA2/NAM7-like"/>
</dbReference>
<proteinExistence type="predicted"/>
<evidence type="ECO:0000313" key="6">
    <source>
        <dbReference type="Proteomes" id="UP001521184"/>
    </source>
</evidence>
<feature type="compositionally biased region" description="Basic and acidic residues" evidence="2">
    <location>
        <begin position="1483"/>
        <end position="1499"/>
    </location>
</feature>
<feature type="region of interest" description="Disordered" evidence="2">
    <location>
        <begin position="25"/>
        <end position="62"/>
    </location>
</feature>
<dbReference type="CDD" id="cd18808">
    <property type="entry name" value="SF1_C_Upf1"/>
    <property type="match status" value="1"/>
</dbReference>
<keyword evidence="1" id="KW-0067">ATP-binding</keyword>
<dbReference type="PANTHER" id="PTHR10887:SF495">
    <property type="entry name" value="HELICASE SENATAXIN ISOFORM X1-RELATED"/>
    <property type="match status" value="1"/>
</dbReference>
<dbReference type="InterPro" id="IPR027417">
    <property type="entry name" value="P-loop_NTPase"/>
</dbReference>
<comment type="caution">
    <text evidence="5">The sequence shown here is derived from an EMBL/GenBank/DDBJ whole genome shotgun (WGS) entry which is preliminary data.</text>
</comment>
<protein>
    <recommendedName>
        <fullName evidence="7">DNA2/NAM7 helicase-like C-terminal domain-containing protein</fullName>
    </recommendedName>
</protein>
<feature type="compositionally biased region" description="Polar residues" evidence="2">
    <location>
        <begin position="125"/>
        <end position="161"/>
    </location>
</feature>
<evidence type="ECO:0000313" key="5">
    <source>
        <dbReference type="EMBL" id="KAL1643460.1"/>
    </source>
</evidence>
<keyword evidence="1" id="KW-0347">Helicase</keyword>
<feature type="domain" description="DNA2/NAM7 helicase helicase" evidence="3">
    <location>
        <begin position="870"/>
        <end position="1158"/>
    </location>
</feature>
<evidence type="ECO:0000259" key="4">
    <source>
        <dbReference type="Pfam" id="PF13087"/>
    </source>
</evidence>
<dbReference type="InterPro" id="IPR041677">
    <property type="entry name" value="DNA2/NAM7_AAA_11"/>
</dbReference>
<dbReference type="InterPro" id="IPR041679">
    <property type="entry name" value="DNA2/NAM7-like_C"/>
</dbReference>
<dbReference type="SUPFAM" id="SSF52540">
    <property type="entry name" value="P-loop containing nucleoside triphosphate hydrolases"/>
    <property type="match status" value="1"/>
</dbReference>
<dbReference type="Gene3D" id="3.40.50.300">
    <property type="entry name" value="P-loop containing nucleotide triphosphate hydrolases"/>
    <property type="match status" value="2"/>
</dbReference>
<keyword evidence="1" id="KW-0547">Nucleotide-binding</keyword>
<dbReference type="PANTHER" id="PTHR10887">
    <property type="entry name" value="DNA2/NAM7 HELICASE FAMILY"/>
    <property type="match status" value="1"/>
</dbReference>
<gene>
    <name evidence="5" type="ORF">SLS58_004819</name>
</gene>
<evidence type="ECO:0000256" key="1">
    <source>
        <dbReference type="ARBA" id="ARBA00022806"/>
    </source>
</evidence>
<reference evidence="5 6" key="1">
    <citation type="journal article" date="2023" name="Plant Dis.">
        <title>First Report of Diplodia intermedia Causing Canker and Dieback Diseases on Apple Trees in Canada.</title>
        <authorList>
            <person name="Ellouze W."/>
            <person name="Ilyukhin E."/>
            <person name="Sulman M."/>
            <person name="Ali S."/>
        </authorList>
    </citation>
    <scope>NUCLEOTIDE SEQUENCE [LARGE SCALE GENOMIC DNA]</scope>
    <source>
        <strain evidence="5 6">M45-28</strain>
    </source>
</reference>
<feature type="domain" description="DNA2/NAM7 helicase-like C-terminal" evidence="4">
    <location>
        <begin position="1171"/>
        <end position="1381"/>
    </location>
</feature>
<keyword evidence="6" id="KW-1185">Reference proteome</keyword>
<name>A0ABR3TSC3_9PEZI</name>